<evidence type="ECO:0000256" key="5">
    <source>
        <dbReference type="ARBA" id="ARBA00022989"/>
    </source>
</evidence>
<evidence type="ECO:0000256" key="8">
    <source>
        <dbReference type="ARBA" id="ARBA00023180"/>
    </source>
</evidence>
<dbReference type="InterPro" id="IPR002859">
    <property type="entry name" value="PKD/REJ-like"/>
</dbReference>
<dbReference type="InterPro" id="IPR000601">
    <property type="entry name" value="PKD_dom"/>
</dbReference>
<feature type="domain" description="PKD" evidence="12">
    <location>
        <begin position="418"/>
        <end position="473"/>
    </location>
</feature>
<reference evidence="16" key="3">
    <citation type="submission" date="2025-09" db="UniProtKB">
        <authorList>
            <consortium name="Ensembl"/>
        </authorList>
    </citation>
    <scope>IDENTIFICATION</scope>
</reference>
<dbReference type="PRINTS" id="PR00500">
    <property type="entry name" value="POLYCYSTIN1"/>
</dbReference>
<evidence type="ECO:0000259" key="12">
    <source>
        <dbReference type="PROSITE" id="PS50093"/>
    </source>
</evidence>
<keyword evidence="7" id="KW-1015">Disulfide bond</keyword>
<dbReference type="OMA" id="PWRQSYL"/>
<evidence type="ECO:0000256" key="2">
    <source>
        <dbReference type="ARBA" id="ARBA00007200"/>
    </source>
</evidence>
<feature type="transmembrane region" description="Helical" evidence="11">
    <location>
        <begin position="3108"/>
        <end position="3132"/>
    </location>
</feature>
<dbReference type="Pfam" id="PF00801">
    <property type="entry name" value="PKD"/>
    <property type="match status" value="8"/>
</dbReference>
<feature type="domain" description="REJ" evidence="15">
    <location>
        <begin position="1322"/>
        <end position="2664"/>
    </location>
</feature>
<dbReference type="InterPro" id="IPR035986">
    <property type="entry name" value="PKD_dom_sf"/>
</dbReference>
<dbReference type="FunFam" id="2.60.60.20:FF:000012">
    <property type="entry name" value="polycystin-1 isoform X2"/>
    <property type="match status" value="1"/>
</dbReference>
<dbReference type="GO" id="GO:0005886">
    <property type="term" value="C:plasma membrane"/>
    <property type="evidence" value="ECO:0007669"/>
    <property type="project" value="TreeGrafter"/>
</dbReference>
<name>H3CFS0_TETNG</name>
<dbReference type="Pfam" id="PF08016">
    <property type="entry name" value="PKD_channel"/>
    <property type="match status" value="1"/>
</dbReference>
<dbReference type="InterPro" id="IPR000434">
    <property type="entry name" value="PC1"/>
</dbReference>
<evidence type="ECO:0000313" key="17">
    <source>
        <dbReference type="Proteomes" id="UP000007303"/>
    </source>
</evidence>
<dbReference type="InterPro" id="IPR014010">
    <property type="entry name" value="REJ_dom"/>
</dbReference>
<evidence type="ECO:0000256" key="3">
    <source>
        <dbReference type="ARBA" id="ARBA00022692"/>
    </source>
</evidence>
<dbReference type="GO" id="GO:0005929">
    <property type="term" value="C:cilium"/>
    <property type="evidence" value="ECO:0007669"/>
    <property type="project" value="UniProtKB-ARBA"/>
</dbReference>
<evidence type="ECO:0000256" key="9">
    <source>
        <dbReference type="PROSITE-ProRule" id="PRU00152"/>
    </source>
</evidence>
<dbReference type="PROSITE" id="PS50093">
    <property type="entry name" value="PKD"/>
    <property type="match status" value="7"/>
</dbReference>
<dbReference type="Gene3D" id="2.60.40.10">
    <property type="entry name" value="Immunoglobulins"/>
    <property type="match status" value="7"/>
</dbReference>
<dbReference type="GO" id="GO:0006816">
    <property type="term" value="P:calcium ion transport"/>
    <property type="evidence" value="ECO:0007669"/>
    <property type="project" value="TreeGrafter"/>
</dbReference>
<feature type="transmembrane region" description="Helical" evidence="11">
    <location>
        <begin position="3068"/>
        <end position="3088"/>
    </location>
</feature>
<dbReference type="SMART" id="SM00089">
    <property type="entry name" value="PKD"/>
    <property type="match status" value="9"/>
</dbReference>
<dbReference type="SUPFAM" id="SSF49299">
    <property type="entry name" value="PKD domain"/>
    <property type="match status" value="8"/>
</dbReference>
<evidence type="ECO:0000256" key="11">
    <source>
        <dbReference type="SAM" id="Phobius"/>
    </source>
</evidence>
<evidence type="ECO:0000313" key="16">
    <source>
        <dbReference type="Ensembl" id="ENSTNIP00000007097.1"/>
    </source>
</evidence>
<feature type="transmembrane region" description="Helical" evidence="11">
    <location>
        <begin position="2650"/>
        <end position="2674"/>
    </location>
</feature>
<dbReference type="PANTHER" id="PTHR46730:SF2">
    <property type="entry name" value="POLYCYSTIN-1 ISOFORM X1"/>
    <property type="match status" value="1"/>
</dbReference>
<feature type="domain" description="PKD" evidence="12">
    <location>
        <begin position="504"/>
        <end position="565"/>
    </location>
</feature>
<dbReference type="STRING" id="99883.ENSTNIP00000007097"/>
<dbReference type="Proteomes" id="UP000007303">
    <property type="component" value="Unassembled WGS sequence"/>
</dbReference>
<dbReference type="InterPro" id="IPR013783">
    <property type="entry name" value="Ig-like_fold"/>
</dbReference>
<feature type="domain" description="PKD" evidence="12">
    <location>
        <begin position="1262"/>
        <end position="1324"/>
    </location>
</feature>
<feature type="transmembrane region" description="Helical" evidence="11">
    <location>
        <begin position="3216"/>
        <end position="3238"/>
    </location>
</feature>
<evidence type="ECO:0000259" key="13">
    <source>
        <dbReference type="PROSITE" id="PS50095"/>
    </source>
</evidence>
<reference evidence="16" key="2">
    <citation type="submission" date="2025-08" db="UniProtKB">
        <authorList>
            <consortium name="Ensembl"/>
        </authorList>
    </citation>
    <scope>IDENTIFICATION</scope>
</reference>
<keyword evidence="17" id="KW-1185">Reference proteome</keyword>
<feature type="transmembrane region" description="Helical" evidence="11">
    <location>
        <begin position="3153"/>
        <end position="3176"/>
    </location>
</feature>
<feature type="transmembrane region" description="Helical" evidence="11">
    <location>
        <begin position="3028"/>
        <end position="3047"/>
    </location>
</feature>
<dbReference type="SUPFAM" id="SSF49723">
    <property type="entry name" value="Lipase/lipooxygenase domain (PLAT/LH2 domain)"/>
    <property type="match status" value="1"/>
</dbReference>
<protein>
    <submittedName>
        <fullName evidence="16">Polycystic kidney disease 1b</fullName>
    </submittedName>
</protein>
<dbReference type="InterPro" id="IPR036392">
    <property type="entry name" value="PLAT/LH2_dom_sf"/>
</dbReference>
<dbReference type="InterPro" id="IPR057244">
    <property type="entry name" value="GAIN_B"/>
</dbReference>
<feature type="domain" description="PLAT" evidence="13">
    <location>
        <begin position="2291"/>
        <end position="2405"/>
    </location>
</feature>
<sequence length="3379" mass="372110">GLTIIHPVPDENNQIHVKINDPTLIVVKVLSGQRVLSSWSTPVLQTGVPFLPSCPEEVVSSCPGCVARSPDDWFSSVTLALPSVGVQMMNISAMDAVRSQIVTVKVCGYEAATGLSIESHGCPRMIVDTPQSFTAKVERGSAVKFTWVIDDLEKFTHEGESYTVMFRKPSEHKLKVIASNPVSSQSEQILLCADDVTPMADPEFLLVRNIVAANVPNLYTIRVKADASLPVTFIWDFGDGLSNVIHTKPASCQRLMERSESTEKQSYVQDSVNFTYSKADDYEVHVQVSDQYENKNVFIKIRASLPLNRLVISSSPSMILVEQRLFLEAITDPTSSGVNYAWDFGDGSGIVRNVQQKVSHAFLSAGFYNITVYANNTLTVLSAWHMVEVSEKISGLTLSHSGPSELKYPTNFMGTVTTGTSLIWTFEFGDGFLMENLTDSSVSHVYRLPGIYTVRVTVSNSVSQAHQSITTEVYRLAVSGMLPTKCVESERDTQLTAQVNGNISTLTFHWLFGDGSSVTVVKGQSVVTHTFRTAGNFHINLTVFSTVTSASFNTMLCVEVAIRNITILSSQEVGAVGAEVCFQVLVSPDQTTGCQLQWLTSPSSLLSRAENTQRCLVFGDEESQSIKPVEKFSAAHNIAGATLTVDTAASFWVVSCVGSNVSVLWDFGDGSPVKHTQNVSHVFTKAGNFTVTATAFNSVSRESVIFCVNIEFPVSDLSIYIIPPYGVVGEEAVFTAVSSTIGNATYFWIINGKNSSMLRSHQLEFTFLNPGVYQVRVIGTNSVRREEATISVAVFERIEGLRIECQAIISVKYVPTHENLLFVPSVTKGSNVTYRWLAIQSKNHLEITGEGDIFQISAETPGKISVQVTASNFLGEASKSFFLEGVERLKGALITSQSDVVALGETVNISVSVTAGSHLRYFWHVKPNHPPVETNVSFLLQTFSTVGHSSVNVSVLNVISQSNVTKDFTVQEKVQEVDFEIDGGTRPFYVPTKNAVTLHGLSQKGSNLHWSWKIGGATVAFFNQQTSIYSFLHAGIYQVSLNISNRVSWMAVSHNVTVQDPIKQLVLKVSKSSSCSGEEVTFVAAISSGSNASFAITFRKGDWVYSQNIPGGRFTTSSLPAGTLLVTVKAWNWVSSAEASSSILVIDGIQGLRIVNCCSGSLEAEKASFFKSEIQSRDPVNYTWRFHLVGFEPLWFTGQEVVFSPPGSGFLLISVLATDGVCSKSVNGTATVQWPVNNLSLVCHSDRIFAGHAARFSADAFNGTNVSFLWDFGDSTDPLATDSDKVSYTYHTPGKYNIVIIAFNNVSRITAHLYVEVEILQCSSPQVSLVHSCSTIIRSRSNYFEASVVSNCSAYNIRYQWEVLTLSATYPEIMLSDNKARLGGQEAASLLLLIPKHSLSVGQYCLLFTVSLQGTPLQVQQNTTITVVNAPLVAVIKGGSKRLWPHLSDLTLDGSESQDLDREQGEEDMLKYDWSFVALSSSQSQLIKQTIESKSSRVTIPSTHLRPGTVYIFTLTVHKTRRKPSSINQTVIICETPVTPVTVKCVSCSVQSSTHHLVSHTLPVILRGQCEQCDGQAEYTWTAEDQAGVALDLDDIVSPAENTFSNLELHSGVLQPGHNYTFTVNVSQPDRGRWGSASVTIRTIALPRGGLCELSPESDIHLLETVVTYNCSGWRQIESRFSQLIYTFQVELCQGTTCPLLTLYKGTRSTFASLLPVGRLERDRSTSVITATVLIEDHLGTTVIALKKTLTVKNLMREDAASQWLMNKSQTELRAVVQHGNPQEIIPYAIALTSRLNQEFADICPQVDRDIAVMDRREIRKNVTQALTSLPVSSLLDIDQMTSALLQSTAVPSELTCEDCQKKVLETAGKLIHVLEEQASPGVLSAVKTGGQILNIIGNILAAASKSASSSASDLSPSSIPQSASSVALSAVDLAGILMRSVMRLRGPQQAPVLLSAPHINTVGFRGDPAHLLCTNHLQSSTSVPCQFYIPPYFTAHLKSQKSEVVQVLLDTDSKLVSNPLATAADPPISTTLVAMELSTPQGKPIAVQHLDPEQAIRVTLPKKGPAGQDSGSTEWKEGKTGNETCLTVSLPTEGSLNFTIAAVGSKDTYTVFIMLIILSVSGFNASQNSLVRECALSLSDPSKSTVESVFLSPLWEGTGRPLFVNLTSSMVNSGPVQVSVCVFSSLCQYFNQTEGRWRRDGLQPLEGSTLHEVHCLTNHLTMFGASLFVHPGAVVLLPPASGPARNMIVAIVCAVLVLIHVVVGILAHRMDYLNSLRLRQIPLCGPPGLYQYRVLVKTGWRRGSGTTAHVGISLYGVNKSGCHHLHRDGAFQRGSLDQFLLETDDNLGEIWKIRIWHDNTGLDPSWYVQHVVVWDAQTDHMFFFLLEDWLSVDNHKNSTVEKEVLASCPDELSQFRRVFASQLLFGVFEHHLWVSLWEHPAISCFTRSQRVTCSALVLHLYLALGALWYGAVGTELQGEPVSAHVPFDLETVAVGMVVAILVFPIQSFLCFLFRKTQSQSLPDSSKPTRESYSSLLESKMFDSSILEFWAASGLAPQTDGVCREEGIHTWPSYDSLLNIPAGEEFTDATRDPKNCKSLPFAGQIRQLRRKKPLTQLRLAPPLSTNIQIPLDQKVSPRRANLPKASDHKLATTLTSSVLFLVSGSSLELILTYTEVKKKLMMSLCWLQIDFLYILGVPRGQPTWLLPSWALRVIYPVVGVSLAACLVVVVLYGSLWPRNVVLLWLISTISAFLTSALLLEPLKICMQAFICTTIWRPVDPEVEDHLALETTVVTTSGEHSRRVRPPYGYGLLRAKQEARKARTLRSHMKHCACQLLFLLLLLMVNYQDRVEQCQARLLHSAIRRALHTAPSGTQNLTALMDWSDVNQWVNHTLVPHLHQNPLLSLVGLPHLQYTQALSPPESVFLGDTSVTRQLTLAELSASDSTKLYVNDLASYLNFITMKKEKIHCCYNLFLFRFKTLSIDFTHYHRESGLFMCVSIQLERVALRRLASSLSIHPLLIPSSSGLDLQMALMVVLLLSAFIILFREMRSMSVGRSRYFHHCKHWSKLIFGLLSMTTAILQFCFQAHARSCISKLQNQGESFIDFHRAACLAQGCSQSGAILLTVLILKLLGTLRFVRRWMLLGLVLQRSQRALWAMAALFISLMLVCIHLGIMLFSHSVEGFSSLHQASISLLSLLRGHTTLQNLCKMHPILSPLFGLLLMFGSVWFLAKLCGAVLISTYRAEKAELHHPSTEPQDYELVEFFIKRVKLWLGLTKAKEFRHRVKFEGTDISPSRLSQESHFSTLSSSLSPSRSSSSSSPWRPSTALSVRSDDQSVSDSGLDTQLHLDRLLPCVNALLGRFDQVNQVTEDIYNLEMKLE</sequence>
<feature type="transmembrane region" description="Helical" evidence="11">
    <location>
        <begin position="2709"/>
        <end position="2735"/>
    </location>
</feature>
<feature type="transmembrane region" description="Helical" evidence="11">
    <location>
        <begin position="2741"/>
        <end position="2759"/>
    </location>
</feature>
<evidence type="ECO:0000259" key="15">
    <source>
        <dbReference type="PROSITE" id="PS51111"/>
    </source>
</evidence>
<feature type="domain" description="PKD" evidence="12">
    <location>
        <begin position="1002"/>
        <end position="1065"/>
    </location>
</feature>
<dbReference type="InParanoid" id="H3CFS0"/>
<dbReference type="CDD" id="cd00146">
    <property type="entry name" value="PKD"/>
    <property type="match status" value="6"/>
</dbReference>
<dbReference type="InterPro" id="IPR001024">
    <property type="entry name" value="PLAT/LH2_dom"/>
</dbReference>
<dbReference type="Pfam" id="PF01477">
    <property type="entry name" value="PLAT"/>
    <property type="match status" value="1"/>
</dbReference>
<feature type="domain" description="GAIN-B" evidence="14">
    <location>
        <begin position="2100"/>
        <end position="2235"/>
    </location>
</feature>
<dbReference type="SMART" id="SM00308">
    <property type="entry name" value="LH2"/>
    <property type="match status" value="1"/>
</dbReference>
<dbReference type="InterPro" id="IPR042060">
    <property type="entry name" value="PLAT_polycystin1"/>
</dbReference>
<organism evidence="16 17">
    <name type="scientific">Tetraodon nigroviridis</name>
    <name type="common">Spotted green pufferfish</name>
    <name type="synonym">Chelonodon nigroviridis</name>
    <dbReference type="NCBI Taxonomy" id="99883"/>
    <lineage>
        <taxon>Eukaryota</taxon>
        <taxon>Metazoa</taxon>
        <taxon>Chordata</taxon>
        <taxon>Craniata</taxon>
        <taxon>Vertebrata</taxon>
        <taxon>Euteleostomi</taxon>
        <taxon>Actinopterygii</taxon>
        <taxon>Neopterygii</taxon>
        <taxon>Teleostei</taxon>
        <taxon>Neoteleostei</taxon>
        <taxon>Acanthomorphata</taxon>
        <taxon>Eupercaria</taxon>
        <taxon>Tetraodontiformes</taxon>
        <taxon>Tetradontoidea</taxon>
        <taxon>Tetraodontidae</taxon>
        <taxon>Tetraodon</taxon>
    </lineage>
</organism>
<evidence type="ECO:0000256" key="10">
    <source>
        <dbReference type="SAM" id="MobiDB-lite"/>
    </source>
</evidence>
<feature type="transmembrane region" description="Helical" evidence="11">
    <location>
        <begin position="2248"/>
        <end position="2268"/>
    </location>
</feature>
<evidence type="ECO:0000256" key="1">
    <source>
        <dbReference type="ARBA" id="ARBA00004141"/>
    </source>
</evidence>
<comment type="caution">
    <text evidence="9">Lacks conserved residue(s) required for the propagation of feature annotation.</text>
</comment>
<evidence type="ECO:0000256" key="7">
    <source>
        <dbReference type="ARBA" id="ARBA00023157"/>
    </source>
</evidence>
<feature type="transmembrane region" description="Helical" evidence="11">
    <location>
        <begin position="2452"/>
        <end position="2472"/>
    </location>
</feature>
<feature type="region of interest" description="Disordered" evidence="10">
    <location>
        <begin position="3305"/>
        <end position="3338"/>
    </location>
</feature>
<keyword evidence="4" id="KW-0677">Repeat</keyword>
<comment type="subcellular location">
    <subcellularLocation>
        <location evidence="1">Membrane</location>
        <topology evidence="1">Multi-pass membrane protein</topology>
    </subcellularLocation>
</comment>
<feature type="domain" description="PKD" evidence="12">
    <location>
        <begin position="658"/>
        <end position="717"/>
    </location>
</feature>
<feature type="domain" description="PKD" evidence="12">
    <location>
        <begin position="334"/>
        <end position="396"/>
    </location>
</feature>
<dbReference type="PROSITE" id="PS50221">
    <property type="entry name" value="GAIN_B"/>
    <property type="match status" value="1"/>
</dbReference>
<dbReference type="InterPro" id="IPR022409">
    <property type="entry name" value="PKD/Chitinase_dom"/>
</dbReference>
<feature type="transmembrane region" description="Helical" evidence="11">
    <location>
        <begin position="2492"/>
        <end position="2514"/>
    </location>
</feature>
<keyword evidence="8" id="KW-0325">Glycoprotein</keyword>
<dbReference type="PROSITE" id="PS51111">
    <property type="entry name" value="REJ"/>
    <property type="match status" value="1"/>
</dbReference>
<dbReference type="SMART" id="SM00303">
    <property type="entry name" value="GPS"/>
    <property type="match status" value="1"/>
</dbReference>
<accession>H3CFS0</accession>
<dbReference type="Pfam" id="PF02010">
    <property type="entry name" value="REJ"/>
    <property type="match status" value="1"/>
</dbReference>
<dbReference type="InterPro" id="IPR013122">
    <property type="entry name" value="PKD1_2_channel"/>
</dbReference>
<reference evidence="17" key="1">
    <citation type="journal article" date="2004" name="Nature">
        <title>Genome duplication in the teleost fish Tetraodon nigroviridis reveals the early vertebrate proto-karyotype.</title>
        <authorList>
            <person name="Jaillon O."/>
            <person name="Aury J.-M."/>
            <person name="Brunet F."/>
            <person name="Petit J.-L."/>
            <person name="Stange-Thomann N."/>
            <person name="Mauceli E."/>
            <person name="Bouneau L."/>
            <person name="Fischer C."/>
            <person name="Ozouf-Costaz C."/>
            <person name="Bernot A."/>
            <person name="Nicaud S."/>
            <person name="Jaffe D."/>
            <person name="Fisher S."/>
            <person name="Lutfalla G."/>
            <person name="Dossat C."/>
            <person name="Segurens B."/>
            <person name="Dasilva C."/>
            <person name="Salanoubat M."/>
            <person name="Levy M."/>
            <person name="Boudet N."/>
            <person name="Castellano S."/>
            <person name="Anthouard V."/>
            <person name="Jubin C."/>
            <person name="Castelli V."/>
            <person name="Katinka M."/>
            <person name="Vacherie B."/>
            <person name="Biemont C."/>
            <person name="Skalli Z."/>
            <person name="Cattolico L."/>
            <person name="Poulain J."/>
            <person name="De Berardinis V."/>
            <person name="Cruaud C."/>
            <person name="Duprat S."/>
            <person name="Brottier P."/>
            <person name="Coutanceau J.-P."/>
            <person name="Gouzy J."/>
            <person name="Parra G."/>
            <person name="Lardier G."/>
            <person name="Chapple C."/>
            <person name="McKernan K.J."/>
            <person name="McEwan P."/>
            <person name="Bosak S."/>
            <person name="Kellis M."/>
            <person name="Volff J.-N."/>
            <person name="Guigo R."/>
            <person name="Zody M.C."/>
            <person name="Mesirov J."/>
            <person name="Lindblad-Toh K."/>
            <person name="Birren B."/>
            <person name="Nusbaum C."/>
            <person name="Kahn D."/>
            <person name="Robinson-Rechavi M."/>
            <person name="Laudet V."/>
            <person name="Schachter V."/>
            <person name="Quetier F."/>
            <person name="Saurin W."/>
            <person name="Scarpelli C."/>
            <person name="Wincker P."/>
            <person name="Lander E.S."/>
            <person name="Weissenbach J."/>
            <person name="Roest Crollius H."/>
        </authorList>
    </citation>
    <scope>NUCLEOTIDE SEQUENCE [LARGE SCALE GENOMIC DNA]</scope>
</reference>
<dbReference type="InterPro" id="IPR000203">
    <property type="entry name" value="GPS"/>
</dbReference>
<feature type="domain" description="PKD" evidence="12">
    <location>
        <begin position="230"/>
        <end position="290"/>
    </location>
</feature>
<comment type="similarity">
    <text evidence="2">Belongs to the polycystin family.</text>
</comment>
<dbReference type="Ensembl" id="ENSTNIT00000007254.1">
    <property type="protein sequence ID" value="ENSTNIP00000007097.1"/>
    <property type="gene ID" value="ENSTNIG00000004457.1"/>
</dbReference>
<evidence type="ECO:0000256" key="4">
    <source>
        <dbReference type="ARBA" id="ARBA00022737"/>
    </source>
</evidence>
<proteinExistence type="inferred from homology"/>
<keyword evidence="3 11" id="KW-0812">Transmembrane</keyword>
<keyword evidence="5 11" id="KW-1133">Transmembrane helix</keyword>
<evidence type="ECO:0000259" key="14">
    <source>
        <dbReference type="PROSITE" id="PS50221"/>
    </source>
</evidence>
<keyword evidence="6 11" id="KW-0472">Membrane</keyword>
<dbReference type="GeneTree" id="ENSGT00940000167780"/>
<dbReference type="CDD" id="cd01752">
    <property type="entry name" value="PLAT_polycystin"/>
    <property type="match status" value="1"/>
</dbReference>
<dbReference type="Gene3D" id="2.60.60.20">
    <property type="entry name" value="PLAT/LH2 domain"/>
    <property type="match status" value="1"/>
</dbReference>
<evidence type="ECO:0000256" key="6">
    <source>
        <dbReference type="ARBA" id="ARBA00023136"/>
    </source>
</evidence>
<dbReference type="FunFam" id="2.60.40.10:FF:002088">
    <property type="entry name" value="Polycystic kidney disease 1a"/>
    <property type="match status" value="1"/>
</dbReference>
<dbReference type="GO" id="GO:0005261">
    <property type="term" value="F:monoatomic cation channel activity"/>
    <property type="evidence" value="ECO:0007669"/>
    <property type="project" value="TreeGrafter"/>
</dbReference>
<dbReference type="PROSITE" id="PS50095">
    <property type="entry name" value="PLAT"/>
    <property type="match status" value="1"/>
</dbReference>
<dbReference type="PANTHER" id="PTHR46730">
    <property type="entry name" value="POLYCYSTIN-1"/>
    <property type="match status" value="1"/>
</dbReference>